<comment type="caution">
    <text evidence="1">The sequence shown here is derived from an EMBL/GenBank/DDBJ whole genome shotgun (WGS) entry which is preliminary data.</text>
</comment>
<proteinExistence type="predicted"/>
<evidence type="ECO:0000313" key="2">
    <source>
        <dbReference type="Proteomes" id="UP001603857"/>
    </source>
</evidence>
<gene>
    <name evidence="1" type="ORF">Fmac_003721</name>
</gene>
<keyword evidence="2" id="KW-1185">Reference proteome</keyword>
<sequence length="72" mass="7700">MAFNGQESRPQTIERDVTAASHLLKFMALDLQGFRSNALYALDTALSPLAATSLAARRGTTLCSSAPSSRSR</sequence>
<accession>A0ABD1N3H5</accession>
<name>A0ABD1N3H5_9FABA</name>
<protein>
    <submittedName>
        <fullName evidence="1">Uncharacterized protein</fullName>
    </submittedName>
</protein>
<dbReference type="EMBL" id="JBGMDY010000002">
    <property type="protein sequence ID" value="KAL2342436.1"/>
    <property type="molecule type" value="Genomic_DNA"/>
</dbReference>
<organism evidence="1 2">
    <name type="scientific">Flemingia macrophylla</name>
    <dbReference type="NCBI Taxonomy" id="520843"/>
    <lineage>
        <taxon>Eukaryota</taxon>
        <taxon>Viridiplantae</taxon>
        <taxon>Streptophyta</taxon>
        <taxon>Embryophyta</taxon>
        <taxon>Tracheophyta</taxon>
        <taxon>Spermatophyta</taxon>
        <taxon>Magnoliopsida</taxon>
        <taxon>eudicotyledons</taxon>
        <taxon>Gunneridae</taxon>
        <taxon>Pentapetalae</taxon>
        <taxon>rosids</taxon>
        <taxon>fabids</taxon>
        <taxon>Fabales</taxon>
        <taxon>Fabaceae</taxon>
        <taxon>Papilionoideae</taxon>
        <taxon>50 kb inversion clade</taxon>
        <taxon>NPAAA clade</taxon>
        <taxon>indigoferoid/millettioid clade</taxon>
        <taxon>Phaseoleae</taxon>
        <taxon>Flemingia</taxon>
    </lineage>
</organism>
<reference evidence="1 2" key="1">
    <citation type="submission" date="2024-08" db="EMBL/GenBank/DDBJ databases">
        <title>Insights into the chromosomal genome structure of Flemingia macrophylla.</title>
        <authorList>
            <person name="Ding Y."/>
            <person name="Zhao Y."/>
            <person name="Bi W."/>
            <person name="Wu M."/>
            <person name="Zhao G."/>
            <person name="Gong Y."/>
            <person name="Li W."/>
            <person name="Zhang P."/>
        </authorList>
    </citation>
    <scope>NUCLEOTIDE SEQUENCE [LARGE SCALE GENOMIC DNA]</scope>
    <source>
        <strain evidence="1">DYQJB</strain>
        <tissue evidence="1">Leaf</tissue>
    </source>
</reference>
<dbReference type="Proteomes" id="UP001603857">
    <property type="component" value="Unassembled WGS sequence"/>
</dbReference>
<dbReference type="AlphaFoldDB" id="A0ABD1N3H5"/>
<evidence type="ECO:0000313" key="1">
    <source>
        <dbReference type="EMBL" id="KAL2342436.1"/>
    </source>
</evidence>